<dbReference type="EMBL" id="OX597814">
    <property type="protein sequence ID" value="CAI9716608.1"/>
    <property type="molecule type" value="Genomic_DNA"/>
</dbReference>
<organism evidence="1 2">
    <name type="scientific">Octopus vulgaris</name>
    <name type="common">Common octopus</name>
    <dbReference type="NCBI Taxonomy" id="6645"/>
    <lineage>
        <taxon>Eukaryota</taxon>
        <taxon>Metazoa</taxon>
        <taxon>Spiralia</taxon>
        <taxon>Lophotrochozoa</taxon>
        <taxon>Mollusca</taxon>
        <taxon>Cephalopoda</taxon>
        <taxon>Coleoidea</taxon>
        <taxon>Octopodiformes</taxon>
        <taxon>Octopoda</taxon>
        <taxon>Incirrata</taxon>
        <taxon>Octopodidae</taxon>
        <taxon>Octopus</taxon>
    </lineage>
</organism>
<sequence length="129" mass="14354">MRTSGWSYVHYRPVVRTPRCGCGNPGSNPGHGRSEMVSSRWEVITTLTMLGNRFFSQGSNPISKNFKYSNAVIDCSRPVNKLRAAKENASHTRIPPSLRFCGENGFFTLGIKRISNNVRVRCDMAATSV</sequence>
<keyword evidence="2" id="KW-1185">Reference proteome</keyword>
<dbReference type="Proteomes" id="UP001162480">
    <property type="component" value="Chromosome 1"/>
</dbReference>
<name>A0AA36AJF2_OCTVU</name>
<accession>A0AA36AJF2</accession>
<gene>
    <name evidence="1" type="ORF">OCTVUL_1B016809</name>
</gene>
<evidence type="ECO:0000313" key="2">
    <source>
        <dbReference type="Proteomes" id="UP001162480"/>
    </source>
</evidence>
<dbReference type="AlphaFoldDB" id="A0AA36AJF2"/>
<proteinExistence type="predicted"/>
<evidence type="ECO:0000313" key="1">
    <source>
        <dbReference type="EMBL" id="CAI9716608.1"/>
    </source>
</evidence>
<protein>
    <submittedName>
        <fullName evidence="1">Uncharacterized protein</fullName>
    </submittedName>
</protein>
<reference evidence="1" key="1">
    <citation type="submission" date="2023-08" db="EMBL/GenBank/DDBJ databases">
        <authorList>
            <person name="Alioto T."/>
            <person name="Alioto T."/>
            <person name="Gomez Garrido J."/>
        </authorList>
    </citation>
    <scope>NUCLEOTIDE SEQUENCE</scope>
</reference>